<dbReference type="AlphaFoldDB" id="A0AAT9E7W5"/>
<evidence type="ECO:0000256" key="8">
    <source>
        <dbReference type="RuleBase" id="RU003793"/>
    </source>
</evidence>
<evidence type="ECO:0000256" key="3">
    <source>
        <dbReference type="ARBA" id="ARBA00022475"/>
    </source>
</evidence>
<proteinExistence type="inferred from homology"/>
<keyword evidence="9" id="KW-0489">Methyltransferase</keyword>
<feature type="transmembrane region" description="Helical" evidence="10">
    <location>
        <begin position="142"/>
        <end position="161"/>
    </location>
</feature>
<dbReference type="InterPro" id="IPR050882">
    <property type="entry name" value="Prepilin_peptidase/N-MTase"/>
</dbReference>
<dbReference type="GO" id="GO:0006465">
    <property type="term" value="P:signal peptide processing"/>
    <property type="evidence" value="ECO:0007669"/>
    <property type="project" value="TreeGrafter"/>
</dbReference>
<keyword evidence="3" id="KW-1003">Cell membrane</keyword>
<evidence type="ECO:0000256" key="6">
    <source>
        <dbReference type="ARBA" id="ARBA00022989"/>
    </source>
</evidence>
<dbReference type="GO" id="GO:0005886">
    <property type="term" value="C:plasma membrane"/>
    <property type="evidence" value="ECO:0007669"/>
    <property type="project" value="UniProtKB-SubCell"/>
</dbReference>
<dbReference type="GO" id="GO:0004190">
    <property type="term" value="F:aspartic-type endopeptidase activity"/>
    <property type="evidence" value="ECO:0007669"/>
    <property type="project" value="UniProtKB-EC"/>
</dbReference>
<evidence type="ECO:0000256" key="1">
    <source>
        <dbReference type="ARBA" id="ARBA00004429"/>
    </source>
</evidence>
<evidence type="ECO:0000256" key="7">
    <source>
        <dbReference type="ARBA" id="ARBA00023136"/>
    </source>
</evidence>
<comment type="subcellular location">
    <subcellularLocation>
        <location evidence="1">Cell inner membrane</location>
        <topology evidence="1">Multi-pass membrane protein</topology>
    </subcellularLocation>
    <subcellularLocation>
        <location evidence="9">Cell membrane</location>
        <topology evidence="9">Multi-pass membrane protein</topology>
    </subcellularLocation>
</comment>
<feature type="transmembrane region" description="Helical" evidence="10">
    <location>
        <begin position="208"/>
        <end position="234"/>
    </location>
</feature>
<dbReference type="InterPro" id="IPR014032">
    <property type="entry name" value="Peptidase_A24A_bac"/>
</dbReference>
<sequence length="271" mass="29860">MLFAINASADEHWLLFSAVLSLCVGSFINVVVYRLPIMLEREMETAQAERFDLFWPRSFCPSCKKKLSAFDNIPLLSWLLLRGRCRYCRRPIAVRYPLLELFLMLMGITLAWRLGIGVDWFFMLALVALLLALAAIDNQCQLLPDCLTLLLLWIGLLWHYLAHPAFLPAAVIGAMAGYLALWLLYWGFRLATGREGLGYGDFKLLAALGAWGGYAALPSILLFASAGSLLWLLLRAWRGGDAAQPLPFGPGLATAGAGAVACQWLALPIGG</sequence>
<dbReference type="GO" id="GO:0008168">
    <property type="term" value="F:methyltransferase activity"/>
    <property type="evidence" value="ECO:0007669"/>
    <property type="project" value="UniProtKB-KW"/>
</dbReference>
<dbReference type="PANTHER" id="PTHR30487:SF0">
    <property type="entry name" value="PREPILIN LEADER PEPTIDASE_N-METHYLTRANSFERASE-RELATED"/>
    <property type="match status" value="1"/>
</dbReference>
<dbReference type="EMBL" id="AP013063">
    <property type="protein sequence ID" value="BAO32500.1"/>
    <property type="molecule type" value="Genomic_DNA"/>
</dbReference>
<dbReference type="Pfam" id="PF06750">
    <property type="entry name" value="A24_N_bact"/>
    <property type="match status" value="1"/>
</dbReference>
<keyword evidence="9" id="KW-0645">Protease</keyword>
<dbReference type="KEGG" id="smar:SM39_0436"/>
<feature type="domain" description="Prepilin peptidase A24 N-terminal" evidence="12">
    <location>
        <begin position="19"/>
        <end position="113"/>
    </location>
</feature>
<dbReference type="InterPro" id="IPR010627">
    <property type="entry name" value="Prepilin_pept_A24_N"/>
</dbReference>
<comment type="function">
    <text evidence="9">Plays an essential role in type IV pili and type II pseudopili formation by proteolytically removing the leader sequence from substrate proteins and subsequently monomethylating the alpha-amino group of the newly exposed N-terminal phenylalanine.</text>
</comment>
<evidence type="ECO:0000259" key="11">
    <source>
        <dbReference type="Pfam" id="PF01478"/>
    </source>
</evidence>
<feature type="transmembrane region" description="Helical" evidence="10">
    <location>
        <begin position="246"/>
        <end position="267"/>
    </location>
</feature>
<feature type="transmembrane region" description="Helical" evidence="10">
    <location>
        <begin position="167"/>
        <end position="188"/>
    </location>
</feature>
<feature type="transmembrane region" description="Helical" evidence="10">
    <location>
        <begin position="92"/>
        <end position="112"/>
    </location>
</feature>
<evidence type="ECO:0000259" key="12">
    <source>
        <dbReference type="Pfam" id="PF06750"/>
    </source>
</evidence>
<evidence type="ECO:0000256" key="2">
    <source>
        <dbReference type="ARBA" id="ARBA00005801"/>
    </source>
</evidence>
<dbReference type="RefSeq" id="WP_052475390.1">
    <property type="nucleotide sequence ID" value="NZ_AP013063.1"/>
</dbReference>
<keyword evidence="7 10" id="KW-0472">Membrane</keyword>
<dbReference type="PRINTS" id="PR00864">
    <property type="entry name" value="PREPILNPTASE"/>
</dbReference>
<feature type="domain" description="Prepilin type IV endopeptidase peptidase" evidence="11">
    <location>
        <begin position="125"/>
        <end position="231"/>
    </location>
</feature>
<keyword evidence="6 10" id="KW-1133">Transmembrane helix</keyword>
<dbReference type="Pfam" id="PF01478">
    <property type="entry name" value="Peptidase_A24"/>
    <property type="match status" value="1"/>
</dbReference>
<keyword evidence="4" id="KW-0997">Cell inner membrane</keyword>
<reference evidence="13" key="1">
    <citation type="journal article" date="2014" name="Genome Biol. Evol.">
        <title>Genome evolution and plasticity of Serratia marcescens, an important multidrug-resistant nosocomial pathogen.</title>
        <authorList>
            <person name="Iguchi A."/>
            <person name="Nagaya Y."/>
            <person name="Pradel E."/>
            <person name="Ooka T."/>
            <person name="Ogura Y."/>
            <person name="Katsura K."/>
            <person name="Kurokawa K."/>
            <person name="Oshima K."/>
            <person name="Hattori M."/>
            <person name="Parkhill J."/>
            <person name="Sebaihia M."/>
            <person name="Coulthurst S.J."/>
            <person name="Gotoh N."/>
            <person name="Thomson N.R."/>
            <person name="Ewbank J.J."/>
            <person name="Hayashi T."/>
        </authorList>
    </citation>
    <scope>NUCLEOTIDE SEQUENCE</scope>
    <source>
        <strain evidence="13">SM39</strain>
    </source>
</reference>
<evidence type="ECO:0000256" key="9">
    <source>
        <dbReference type="RuleBase" id="RU003794"/>
    </source>
</evidence>
<dbReference type="PANTHER" id="PTHR30487">
    <property type="entry name" value="TYPE 4 PREPILIN-LIKE PROTEINS LEADER PEPTIDE-PROCESSING ENZYME"/>
    <property type="match status" value="1"/>
</dbReference>
<dbReference type="GO" id="GO:0032259">
    <property type="term" value="P:methylation"/>
    <property type="evidence" value="ECO:0007669"/>
    <property type="project" value="UniProtKB-KW"/>
</dbReference>
<evidence type="ECO:0000256" key="4">
    <source>
        <dbReference type="ARBA" id="ARBA00022519"/>
    </source>
</evidence>
<gene>
    <name evidence="13" type="ORF">SM39_0436</name>
</gene>
<feature type="transmembrane region" description="Helical" evidence="10">
    <location>
        <begin position="12"/>
        <end position="33"/>
    </location>
</feature>
<dbReference type="Gene3D" id="1.20.120.1220">
    <property type="match status" value="1"/>
</dbReference>
<accession>A0AAT9E7W5</accession>
<dbReference type="EC" id="3.4.23.43" evidence="9"/>
<dbReference type="EC" id="2.1.1.-" evidence="9"/>
<keyword evidence="5 9" id="KW-0812">Transmembrane</keyword>
<organism evidence="13">
    <name type="scientific">Serratia marcescens SM39</name>
    <dbReference type="NCBI Taxonomy" id="1334564"/>
    <lineage>
        <taxon>Bacteria</taxon>
        <taxon>Pseudomonadati</taxon>
        <taxon>Pseudomonadota</taxon>
        <taxon>Gammaproteobacteria</taxon>
        <taxon>Enterobacterales</taxon>
        <taxon>Yersiniaceae</taxon>
        <taxon>Serratia</taxon>
    </lineage>
</organism>
<evidence type="ECO:0000256" key="5">
    <source>
        <dbReference type="ARBA" id="ARBA00022692"/>
    </source>
</evidence>
<evidence type="ECO:0000256" key="10">
    <source>
        <dbReference type="SAM" id="Phobius"/>
    </source>
</evidence>
<name>A0AAT9E7W5_SERMA</name>
<keyword evidence="9" id="KW-0511">Multifunctional enzyme</keyword>
<keyword evidence="9" id="KW-0378">Hydrolase</keyword>
<comment type="similarity">
    <text evidence="2 8">Belongs to the peptidase A24 family.</text>
</comment>
<feature type="transmembrane region" description="Helical" evidence="10">
    <location>
        <begin position="118"/>
        <end position="135"/>
    </location>
</feature>
<evidence type="ECO:0000313" key="13">
    <source>
        <dbReference type="EMBL" id="BAO32500.1"/>
    </source>
</evidence>
<keyword evidence="9" id="KW-0808">Transferase</keyword>
<comment type="catalytic activity">
    <reaction evidence="9">
        <text>Typically cleaves a -Gly-|-Phe- bond to release an N-terminal, basic peptide of 5-8 residues from type IV prepilin, and then N-methylates the new N-terminal amino group, the methyl donor being S-adenosyl-L-methionine.</text>
        <dbReference type="EC" id="3.4.23.43"/>
    </reaction>
</comment>
<protein>
    <recommendedName>
        <fullName evidence="9">Prepilin leader peptidase/N-methyltransferase</fullName>
        <ecNumber evidence="9">2.1.1.-</ecNumber>
        <ecNumber evidence="9">3.4.23.43</ecNumber>
    </recommendedName>
</protein>
<dbReference type="InterPro" id="IPR000045">
    <property type="entry name" value="Prepilin_IV_endopep_pep"/>
</dbReference>